<gene>
    <name evidence="4" type="ORF">LTR05_004112</name>
</gene>
<comment type="caution">
    <text evidence="4">The sequence shown here is derived from an EMBL/GenBank/DDBJ whole genome shotgun (WGS) entry which is preliminary data.</text>
</comment>
<dbReference type="PANTHER" id="PTHR42748:SF31">
    <property type="entry name" value="NMRA-LIKE DOMAIN-CONTAINING PROTEIN-RELATED"/>
    <property type="match status" value="1"/>
</dbReference>
<dbReference type="PANTHER" id="PTHR42748">
    <property type="entry name" value="NITROGEN METABOLITE REPRESSION PROTEIN NMRA FAMILY MEMBER"/>
    <property type="match status" value="1"/>
</dbReference>
<dbReference type="InterPro" id="IPR036291">
    <property type="entry name" value="NAD(P)-bd_dom_sf"/>
</dbReference>
<sequence>MAKHLLTVFGATGNQGGGVIKTFLGNPTLSSQFSLRAITRNTSSDKAKALASQGVDLAVGDLNDLESLKEAIKGSYAVFAVTNYWETMSSPKEIQQGKNIADACIATSVKHVVWSALPNVTELTGGKLKAVEHFDGKSEVARYMDSIKKQTGMITTFFMPAFYASNFKTMTRSSPYVNDGVPTLTLPWDLEKTQVPIFNPSKDGGPFVAGIVSYPDPAELDGKWIQAVGEWKTPAEIVAEMSEVIGREIKFNSVPEDVYQGFLPENIAKELTENMVLVRDYSYYGVGTEKQQAESNKVLEPLGFTAGTFKEYVKEDGPWEF</sequence>
<dbReference type="Pfam" id="PF05368">
    <property type="entry name" value="NmrA"/>
    <property type="match status" value="1"/>
</dbReference>
<dbReference type="InterPro" id="IPR051164">
    <property type="entry name" value="NmrA-like_oxidored"/>
</dbReference>
<protein>
    <recommendedName>
        <fullName evidence="3">NmrA-like domain-containing protein</fullName>
    </recommendedName>
</protein>
<dbReference type="SUPFAM" id="SSF51735">
    <property type="entry name" value="NAD(P)-binding Rossmann-fold domains"/>
    <property type="match status" value="1"/>
</dbReference>
<proteinExistence type="inferred from homology"/>
<dbReference type="Proteomes" id="UP001309876">
    <property type="component" value="Unassembled WGS sequence"/>
</dbReference>
<comment type="similarity">
    <text evidence="1">Belongs to the NmrA-type oxidoreductase family.</text>
</comment>
<evidence type="ECO:0000313" key="5">
    <source>
        <dbReference type="Proteomes" id="UP001309876"/>
    </source>
</evidence>
<evidence type="ECO:0000256" key="2">
    <source>
        <dbReference type="ARBA" id="ARBA00022857"/>
    </source>
</evidence>
<feature type="domain" description="NmrA-like" evidence="3">
    <location>
        <begin position="3"/>
        <end position="293"/>
    </location>
</feature>
<dbReference type="EMBL" id="JAVRRJ010000003">
    <property type="protein sequence ID" value="KAK5086941.1"/>
    <property type="molecule type" value="Genomic_DNA"/>
</dbReference>
<dbReference type="AlphaFoldDB" id="A0AAN7YHD6"/>
<evidence type="ECO:0000313" key="4">
    <source>
        <dbReference type="EMBL" id="KAK5086941.1"/>
    </source>
</evidence>
<name>A0AAN7YHD6_9EURO</name>
<reference evidence="4 5" key="1">
    <citation type="submission" date="2023-08" db="EMBL/GenBank/DDBJ databases">
        <title>Black Yeasts Isolated from many extreme environments.</title>
        <authorList>
            <person name="Coleine C."/>
            <person name="Stajich J.E."/>
            <person name="Selbmann L."/>
        </authorList>
    </citation>
    <scope>NUCLEOTIDE SEQUENCE [LARGE SCALE GENOMIC DNA]</scope>
    <source>
        <strain evidence="4 5">CCFEE 5910</strain>
    </source>
</reference>
<accession>A0AAN7YHD6</accession>
<organism evidence="4 5">
    <name type="scientific">Lithohypha guttulata</name>
    <dbReference type="NCBI Taxonomy" id="1690604"/>
    <lineage>
        <taxon>Eukaryota</taxon>
        <taxon>Fungi</taxon>
        <taxon>Dikarya</taxon>
        <taxon>Ascomycota</taxon>
        <taxon>Pezizomycotina</taxon>
        <taxon>Eurotiomycetes</taxon>
        <taxon>Chaetothyriomycetidae</taxon>
        <taxon>Chaetothyriales</taxon>
        <taxon>Trichomeriaceae</taxon>
        <taxon>Lithohypha</taxon>
    </lineage>
</organism>
<keyword evidence="2" id="KW-0521">NADP</keyword>
<evidence type="ECO:0000256" key="1">
    <source>
        <dbReference type="ARBA" id="ARBA00006328"/>
    </source>
</evidence>
<dbReference type="CDD" id="cd05251">
    <property type="entry name" value="NmrA_like_SDR_a"/>
    <property type="match status" value="1"/>
</dbReference>
<dbReference type="Gene3D" id="3.40.50.720">
    <property type="entry name" value="NAD(P)-binding Rossmann-like Domain"/>
    <property type="match status" value="1"/>
</dbReference>
<dbReference type="GO" id="GO:0005634">
    <property type="term" value="C:nucleus"/>
    <property type="evidence" value="ECO:0007669"/>
    <property type="project" value="TreeGrafter"/>
</dbReference>
<dbReference type="Gene3D" id="3.90.25.10">
    <property type="entry name" value="UDP-galactose 4-epimerase, domain 1"/>
    <property type="match status" value="1"/>
</dbReference>
<evidence type="ECO:0000259" key="3">
    <source>
        <dbReference type="Pfam" id="PF05368"/>
    </source>
</evidence>
<dbReference type="InterPro" id="IPR008030">
    <property type="entry name" value="NmrA-like"/>
</dbReference>
<keyword evidence="5" id="KW-1185">Reference proteome</keyword>